<comment type="caution">
    <text evidence="1">The sequence shown here is derived from an EMBL/GenBank/DDBJ whole genome shotgun (WGS) entry which is preliminary data.</text>
</comment>
<protein>
    <submittedName>
        <fullName evidence="1">Integrin beta-1</fullName>
    </submittedName>
</protein>
<evidence type="ECO:0000313" key="1">
    <source>
        <dbReference type="EMBL" id="KAG8009333.1"/>
    </source>
</evidence>
<organism evidence="1 2">
    <name type="scientific">Nibea albiflora</name>
    <name type="common">Yellow drum</name>
    <name type="synonym">Corvina albiflora</name>
    <dbReference type="NCBI Taxonomy" id="240163"/>
    <lineage>
        <taxon>Eukaryota</taxon>
        <taxon>Metazoa</taxon>
        <taxon>Chordata</taxon>
        <taxon>Craniata</taxon>
        <taxon>Vertebrata</taxon>
        <taxon>Euteleostomi</taxon>
        <taxon>Actinopterygii</taxon>
        <taxon>Neopterygii</taxon>
        <taxon>Teleostei</taxon>
        <taxon>Neoteleostei</taxon>
        <taxon>Acanthomorphata</taxon>
        <taxon>Eupercaria</taxon>
        <taxon>Sciaenidae</taxon>
        <taxon>Nibea</taxon>
    </lineage>
</organism>
<keyword evidence="2" id="KW-1185">Reference proteome</keyword>
<evidence type="ECO:0000313" key="2">
    <source>
        <dbReference type="Proteomes" id="UP000805704"/>
    </source>
</evidence>
<name>A0ACB7F5M3_NIBAL</name>
<gene>
    <name evidence="1" type="primary">ITGB1.4</name>
    <name evidence="1" type="ORF">GBF38_017572</name>
</gene>
<reference evidence="1" key="1">
    <citation type="submission" date="2020-04" db="EMBL/GenBank/DDBJ databases">
        <title>A chromosome-scale assembly and high-density genetic map of the yellow drum (Nibea albiflora) genome.</title>
        <authorList>
            <person name="Xu D."/>
            <person name="Zhang W."/>
            <person name="Chen R."/>
            <person name="Tan P."/>
            <person name="Wang L."/>
            <person name="Song H."/>
            <person name="Tian L."/>
            <person name="Zhu Q."/>
            <person name="Wang B."/>
        </authorList>
    </citation>
    <scope>NUCLEOTIDE SEQUENCE</scope>
    <source>
        <strain evidence="1">ZJHYS-2018</strain>
    </source>
</reference>
<accession>A0ACB7F5M3</accession>
<keyword evidence="1" id="KW-0401">Integrin</keyword>
<dbReference type="EMBL" id="CM024805">
    <property type="protein sequence ID" value="KAG8009333.1"/>
    <property type="molecule type" value="Genomic_DNA"/>
</dbReference>
<sequence length="74" mass="8255">MDLKLLLISTLLGVFCYSNAQKEGNECINANARYCGECIQAGAKCGWCKDPVCELKLSPIITAEKCWLMQLRCH</sequence>
<proteinExistence type="predicted"/>
<dbReference type="Proteomes" id="UP000805704">
    <property type="component" value="Chromosome 17"/>
</dbReference>